<feature type="compositionally biased region" description="Polar residues" evidence="2">
    <location>
        <begin position="1"/>
        <end position="22"/>
    </location>
</feature>
<dbReference type="EMBL" id="CAJNNW010030097">
    <property type="protein sequence ID" value="CAE8702444.1"/>
    <property type="molecule type" value="Genomic_DNA"/>
</dbReference>
<evidence type="ECO:0000256" key="1">
    <source>
        <dbReference type="SAM" id="Coils"/>
    </source>
</evidence>
<protein>
    <submittedName>
        <fullName evidence="3">Uncharacterized protein</fullName>
    </submittedName>
</protein>
<keyword evidence="5" id="KW-1185">Reference proteome</keyword>
<evidence type="ECO:0000313" key="4">
    <source>
        <dbReference type="EMBL" id="CAE8702444.1"/>
    </source>
</evidence>
<evidence type="ECO:0000313" key="5">
    <source>
        <dbReference type="Proteomes" id="UP000654075"/>
    </source>
</evidence>
<name>A0A813FH47_POLGL</name>
<feature type="coiled-coil region" evidence="1">
    <location>
        <begin position="315"/>
        <end position="356"/>
    </location>
</feature>
<reference evidence="3" key="1">
    <citation type="submission" date="2021-02" db="EMBL/GenBank/DDBJ databases">
        <authorList>
            <person name="Dougan E. K."/>
            <person name="Rhodes N."/>
            <person name="Thang M."/>
            <person name="Chan C."/>
        </authorList>
    </citation>
    <scope>NUCLEOTIDE SEQUENCE</scope>
</reference>
<gene>
    <name evidence="3" type="ORF">PGLA1383_LOCUS30457</name>
    <name evidence="4" type="ORF">PGLA2088_LOCUS32429</name>
</gene>
<dbReference type="Proteomes" id="UP000626109">
    <property type="component" value="Unassembled WGS sequence"/>
</dbReference>
<dbReference type="AlphaFoldDB" id="A0A813FH47"/>
<feature type="coiled-coil region" evidence="1">
    <location>
        <begin position="216"/>
        <end position="251"/>
    </location>
</feature>
<dbReference type="OrthoDB" id="490725at2759"/>
<dbReference type="EMBL" id="CAJNNV010025144">
    <property type="protein sequence ID" value="CAE8612667.1"/>
    <property type="molecule type" value="Genomic_DNA"/>
</dbReference>
<dbReference type="Proteomes" id="UP000654075">
    <property type="component" value="Unassembled WGS sequence"/>
</dbReference>
<accession>A0A813FH47</accession>
<keyword evidence="1" id="KW-0175">Coiled coil</keyword>
<evidence type="ECO:0000256" key="2">
    <source>
        <dbReference type="SAM" id="MobiDB-lite"/>
    </source>
</evidence>
<proteinExistence type="predicted"/>
<comment type="caution">
    <text evidence="3">The sequence shown here is derived from an EMBL/GenBank/DDBJ whole genome shotgun (WGS) entry which is preliminary data.</text>
</comment>
<feature type="region of interest" description="Disordered" evidence="2">
    <location>
        <begin position="1"/>
        <end position="47"/>
    </location>
</feature>
<evidence type="ECO:0000313" key="3">
    <source>
        <dbReference type="EMBL" id="CAE8612667.1"/>
    </source>
</evidence>
<sequence length="441" mass="49569">MAPLAQQSSVGSFGNRGFSPQASLRRGSRSGRKGEQEEEPSVEKKLEQERLQLLIEKEDHEEIARRLDGVEKSLQARLQEVEAHFTELVGRLARARAESYGEQSVKVSEAAAGRLATATALHLQRDTLQEEVRILESQAAKLEDKAVLLSQQHSAAKASAMRGIQETEQLRRELQERRGERAALVGEQVGAARTGLEQKAQASALDEAVARLAHAVEREQAGLDQEQRKLRAAEERVAAQAQEERRLAQLQVGELPSRLEAYREEAKRCEAVATEGCRALLECRAALQRLRDHRKLLLSELGRWRQRQHQAEASRDAVRLARQQTEAELAKEEMQVRRLLQQVEEAEARQQQAFQSQMPLRESCAQLAQRGLQQVVEDHFFHSLESHERALQSRIDVRALPHQEVFAQGSATTSIASAGQVLAEAYLPVGITRQHRQQVRL</sequence>
<organism evidence="3 5">
    <name type="scientific">Polarella glacialis</name>
    <name type="common">Dinoflagellate</name>
    <dbReference type="NCBI Taxonomy" id="89957"/>
    <lineage>
        <taxon>Eukaryota</taxon>
        <taxon>Sar</taxon>
        <taxon>Alveolata</taxon>
        <taxon>Dinophyceae</taxon>
        <taxon>Suessiales</taxon>
        <taxon>Suessiaceae</taxon>
        <taxon>Polarella</taxon>
    </lineage>
</organism>